<evidence type="ECO:0000313" key="3">
    <source>
        <dbReference type="Proteomes" id="UP000186817"/>
    </source>
</evidence>
<proteinExistence type="predicted"/>
<evidence type="ECO:0000256" key="1">
    <source>
        <dbReference type="SAM" id="Phobius"/>
    </source>
</evidence>
<dbReference type="AlphaFoldDB" id="A0A1Q9C6L1"/>
<keyword evidence="1" id="KW-1133">Transmembrane helix</keyword>
<comment type="caution">
    <text evidence="2">The sequence shown here is derived from an EMBL/GenBank/DDBJ whole genome shotgun (WGS) entry which is preliminary data.</text>
</comment>
<keyword evidence="1" id="KW-0472">Membrane</keyword>
<keyword evidence="1" id="KW-0812">Transmembrane</keyword>
<evidence type="ECO:0000313" key="2">
    <source>
        <dbReference type="EMBL" id="OLP78551.1"/>
    </source>
</evidence>
<reference evidence="2 3" key="1">
    <citation type="submission" date="2016-02" db="EMBL/GenBank/DDBJ databases">
        <title>Genome analysis of coral dinoflagellate symbionts highlights evolutionary adaptations to a symbiotic lifestyle.</title>
        <authorList>
            <person name="Aranda M."/>
            <person name="Li Y."/>
            <person name="Liew Y.J."/>
            <person name="Baumgarten S."/>
            <person name="Simakov O."/>
            <person name="Wilson M."/>
            <person name="Piel J."/>
            <person name="Ashoor H."/>
            <person name="Bougouffa S."/>
            <person name="Bajic V.B."/>
            <person name="Ryu T."/>
            <person name="Ravasi T."/>
            <person name="Bayer T."/>
            <person name="Micklem G."/>
            <person name="Kim H."/>
            <person name="Bhak J."/>
            <person name="Lajeunesse T.C."/>
            <person name="Voolstra C.R."/>
        </authorList>
    </citation>
    <scope>NUCLEOTIDE SEQUENCE [LARGE SCALE GENOMIC DNA]</scope>
    <source>
        <strain evidence="2 3">CCMP2467</strain>
    </source>
</reference>
<organism evidence="2 3">
    <name type="scientific">Symbiodinium microadriaticum</name>
    <name type="common">Dinoflagellate</name>
    <name type="synonym">Zooxanthella microadriatica</name>
    <dbReference type="NCBI Taxonomy" id="2951"/>
    <lineage>
        <taxon>Eukaryota</taxon>
        <taxon>Sar</taxon>
        <taxon>Alveolata</taxon>
        <taxon>Dinophyceae</taxon>
        <taxon>Suessiales</taxon>
        <taxon>Symbiodiniaceae</taxon>
        <taxon>Symbiodinium</taxon>
    </lineage>
</organism>
<dbReference type="OrthoDB" id="10288006at2759"/>
<sequence>MMHLSSALDPRALGNSAHRSSFRVAPARPLCAIVPRLPVVHIAFRRAELCFHAVELGRISEGAVSGLPDASALEPRSGVGGWRVTYLRTGTVGATTNDEDRDVGYVVNQLAKDPQLHARLREPGRDWLQDRGLKDPDLLRVAGGQPSAIRPPHVFEEHAKWALENEPWEAAHEWVPKYASLKDHTDFVREKFEEDVREGLMERMTLGERRDGEHRAIAAIAALAVIVEDEASGNKRVIRDATHGVRVNHPILCRDKLQGGLLMHMLSTFMSGNHNDLAGLGGCEKKQLLPGDPDSQTVYVNKIGPCASYWWTRIAACGLRATHHLLGEEFMLEMLLLLLPPALGHEGRLSSGMAEPRDGVPALPAWADWLVAWLRKWTGSQRIEAKARHSRDWERRFLGLLRTWACWAFGKGGAKKTIAALELLATLVNEALILKAMTTKYPSGLVLMELAEELAAKDFKHFDRPFRLDKLLDHWAKFFAEVSGKKRKELWEGAAIRAARWRQGFVVTVRLDVALHSASAVGASVIWTPAYSGFKKQCGSHSPPPRAFLGAVDESYEPIGQAEHEEAAYKSKAKKMLKSGASGVKNIKQLMPVLLVLSQIPGIEGLGLTARFYEYSLDDLAAILITCILGALVLGVVFGVPGGILLQEAGNISGRTRDVGVQASLGMARDEQRYHGRVR</sequence>
<protein>
    <submittedName>
        <fullName evidence="2">Uncharacterized protein</fullName>
    </submittedName>
</protein>
<dbReference type="Proteomes" id="UP000186817">
    <property type="component" value="Unassembled WGS sequence"/>
</dbReference>
<keyword evidence="3" id="KW-1185">Reference proteome</keyword>
<dbReference type="EMBL" id="LSRX01001597">
    <property type="protein sequence ID" value="OLP78551.1"/>
    <property type="molecule type" value="Genomic_DNA"/>
</dbReference>
<feature type="transmembrane region" description="Helical" evidence="1">
    <location>
        <begin position="620"/>
        <end position="646"/>
    </location>
</feature>
<gene>
    <name evidence="2" type="ORF">AK812_SmicGene41261</name>
</gene>
<accession>A0A1Q9C6L1</accession>
<name>A0A1Q9C6L1_SYMMI</name>